<gene>
    <name evidence="1" type="ORF">PMW86_07125</name>
</gene>
<dbReference type="RefSeq" id="WP_195521529.1">
    <property type="nucleotide sequence ID" value="NZ_JADNPG010000031.1"/>
</dbReference>
<proteinExistence type="predicted"/>
<sequence length="72" mass="8101">MEDLRDLLDIQNDDAHRVLADCEDEMAVYNAIRNGVKSGDLSVEPPRRRASRPGNPGNLVPALLVVFLRYRP</sequence>
<evidence type="ECO:0000313" key="1">
    <source>
        <dbReference type="EMBL" id="MDB1839360.1"/>
    </source>
</evidence>
<dbReference type="AlphaFoldDB" id="A0AAW6APS7"/>
<protein>
    <submittedName>
        <fullName evidence="1">Uncharacterized protein</fullName>
    </submittedName>
</protein>
<organism evidence="1 2">
    <name type="scientific">Collinsella aerofaciens</name>
    <dbReference type="NCBI Taxonomy" id="74426"/>
    <lineage>
        <taxon>Bacteria</taxon>
        <taxon>Bacillati</taxon>
        <taxon>Actinomycetota</taxon>
        <taxon>Coriobacteriia</taxon>
        <taxon>Coriobacteriales</taxon>
        <taxon>Coriobacteriaceae</taxon>
        <taxon>Collinsella</taxon>
    </lineage>
</organism>
<accession>A0AAW6APS7</accession>
<comment type="caution">
    <text evidence="1">The sequence shown here is derived from an EMBL/GenBank/DDBJ whole genome shotgun (WGS) entry which is preliminary data.</text>
</comment>
<dbReference type="EMBL" id="JAQLEC010000025">
    <property type="protein sequence ID" value="MDB1839360.1"/>
    <property type="molecule type" value="Genomic_DNA"/>
</dbReference>
<name>A0AAW6APS7_9ACTN</name>
<reference evidence="1" key="1">
    <citation type="submission" date="2023-01" db="EMBL/GenBank/DDBJ databases">
        <title>Human gut microbiome strain richness.</title>
        <authorList>
            <person name="Chen-Liaw A."/>
        </authorList>
    </citation>
    <scope>NUCLEOTIDE SEQUENCE</scope>
    <source>
        <strain evidence="1">D54st1_D6_D54t1_190329</strain>
    </source>
</reference>
<evidence type="ECO:0000313" key="2">
    <source>
        <dbReference type="Proteomes" id="UP001212741"/>
    </source>
</evidence>
<dbReference type="Proteomes" id="UP001212741">
    <property type="component" value="Unassembled WGS sequence"/>
</dbReference>